<gene>
    <name evidence="8" type="ORF">GCM10023189_60470</name>
</gene>
<dbReference type="InterPro" id="IPR036097">
    <property type="entry name" value="HisK_dim/P_sf"/>
</dbReference>
<feature type="domain" description="Histidine kinase" evidence="7">
    <location>
        <begin position="346"/>
        <end position="573"/>
    </location>
</feature>
<dbReference type="PANTHER" id="PTHR43304">
    <property type="entry name" value="PHYTOCHROME-LIKE PROTEIN CPH1"/>
    <property type="match status" value="1"/>
</dbReference>
<comment type="caution">
    <text evidence="8">The sequence shown here is derived from an EMBL/GenBank/DDBJ whole genome shotgun (WGS) entry which is preliminary data.</text>
</comment>
<keyword evidence="5" id="KW-0418">Kinase</keyword>
<keyword evidence="9" id="KW-1185">Reference proteome</keyword>
<dbReference type="Gene3D" id="3.30.565.10">
    <property type="entry name" value="Histidine kinase-like ATPase, C-terminal domain"/>
    <property type="match status" value="1"/>
</dbReference>
<evidence type="ECO:0000313" key="9">
    <source>
        <dbReference type="Proteomes" id="UP001501175"/>
    </source>
</evidence>
<organism evidence="8 9">
    <name type="scientific">Nibrella saemangeumensis</name>
    <dbReference type="NCBI Taxonomy" id="1084526"/>
    <lineage>
        <taxon>Bacteria</taxon>
        <taxon>Pseudomonadati</taxon>
        <taxon>Bacteroidota</taxon>
        <taxon>Cytophagia</taxon>
        <taxon>Cytophagales</taxon>
        <taxon>Spirosomataceae</taxon>
        <taxon>Nibrella</taxon>
    </lineage>
</organism>
<keyword evidence="6" id="KW-1133">Transmembrane helix</keyword>
<evidence type="ECO:0000256" key="3">
    <source>
        <dbReference type="ARBA" id="ARBA00022553"/>
    </source>
</evidence>
<keyword evidence="6" id="KW-0812">Transmembrane</keyword>
<dbReference type="SUPFAM" id="SSF55785">
    <property type="entry name" value="PYP-like sensor domain (PAS domain)"/>
    <property type="match status" value="1"/>
</dbReference>
<dbReference type="Pfam" id="PF00512">
    <property type="entry name" value="HisKA"/>
    <property type="match status" value="1"/>
</dbReference>
<dbReference type="Pfam" id="PF13426">
    <property type="entry name" value="PAS_9"/>
    <property type="match status" value="1"/>
</dbReference>
<dbReference type="PANTHER" id="PTHR43304:SF1">
    <property type="entry name" value="PAC DOMAIN-CONTAINING PROTEIN"/>
    <property type="match status" value="1"/>
</dbReference>
<dbReference type="EC" id="2.7.13.3" evidence="2"/>
<proteinExistence type="predicted"/>
<dbReference type="CDD" id="cd00130">
    <property type="entry name" value="PAS"/>
    <property type="match status" value="1"/>
</dbReference>
<dbReference type="Gene3D" id="3.30.450.20">
    <property type="entry name" value="PAS domain"/>
    <property type="match status" value="1"/>
</dbReference>
<dbReference type="InterPro" id="IPR007891">
    <property type="entry name" value="CHASE3"/>
</dbReference>
<reference evidence="9" key="1">
    <citation type="journal article" date="2019" name="Int. J. Syst. Evol. Microbiol.">
        <title>The Global Catalogue of Microorganisms (GCM) 10K type strain sequencing project: providing services to taxonomists for standard genome sequencing and annotation.</title>
        <authorList>
            <consortium name="The Broad Institute Genomics Platform"/>
            <consortium name="The Broad Institute Genome Sequencing Center for Infectious Disease"/>
            <person name="Wu L."/>
            <person name="Ma J."/>
        </authorList>
    </citation>
    <scope>NUCLEOTIDE SEQUENCE [LARGE SCALE GENOMIC DNA]</scope>
    <source>
        <strain evidence="9">JCM 17927</strain>
    </source>
</reference>
<dbReference type="InterPro" id="IPR036890">
    <property type="entry name" value="HATPase_C_sf"/>
</dbReference>
<dbReference type="InterPro" id="IPR005467">
    <property type="entry name" value="His_kinase_dom"/>
</dbReference>
<dbReference type="SMART" id="SM00387">
    <property type="entry name" value="HATPase_c"/>
    <property type="match status" value="1"/>
</dbReference>
<dbReference type="InterPro" id="IPR052162">
    <property type="entry name" value="Sensor_kinase/Photoreceptor"/>
</dbReference>
<protein>
    <recommendedName>
        <fullName evidence="2">histidine kinase</fullName>
        <ecNumber evidence="2">2.7.13.3</ecNumber>
    </recommendedName>
</protein>
<feature type="transmembrane region" description="Helical" evidence="6">
    <location>
        <begin position="169"/>
        <end position="190"/>
    </location>
</feature>
<evidence type="ECO:0000256" key="4">
    <source>
        <dbReference type="ARBA" id="ARBA00022679"/>
    </source>
</evidence>
<dbReference type="Gene3D" id="1.10.287.130">
    <property type="match status" value="1"/>
</dbReference>
<dbReference type="Pfam" id="PF02518">
    <property type="entry name" value="HATPase_c"/>
    <property type="match status" value="1"/>
</dbReference>
<dbReference type="CDD" id="cd00082">
    <property type="entry name" value="HisKA"/>
    <property type="match status" value="1"/>
</dbReference>
<evidence type="ECO:0000256" key="1">
    <source>
        <dbReference type="ARBA" id="ARBA00000085"/>
    </source>
</evidence>
<keyword evidence="6" id="KW-0472">Membrane</keyword>
<dbReference type="EMBL" id="BAABHD010000084">
    <property type="protein sequence ID" value="GAA4470910.1"/>
    <property type="molecule type" value="Genomic_DNA"/>
</dbReference>
<dbReference type="InterPro" id="IPR004358">
    <property type="entry name" value="Sig_transdc_His_kin-like_C"/>
</dbReference>
<dbReference type="PRINTS" id="PR00344">
    <property type="entry name" value="BCTRLSENSOR"/>
</dbReference>
<feature type="transmembrane region" description="Helical" evidence="6">
    <location>
        <begin position="6"/>
        <end position="22"/>
    </location>
</feature>
<dbReference type="InterPro" id="IPR035965">
    <property type="entry name" value="PAS-like_dom_sf"/>
</dbReference>
<dbReference type="SMART" id="SM00388">
    <property type="entry name" value="HisKA"/>
    <property type="match status" value="1"/>
</dbReference>
<accession>A0ABP8NQU9</accession>
<evidence type="ECO:0000256" key="2">
    <source>
        <dbReference type="ARBA" id="ARBA00012438"/>
    </source>
</evidence>
<dbReference type="Proteomes" id="UP001501175">
    <property type="component" value="Unassembled WGS sequence"/>
</dbReference>
<evidence type="ECO:0000256" key="5">
    <source>
        <dbReference type="ARBA" id="ARBA00022777"/>
    </source>
</evidence>
<dbReference type="InterPro" id="IPR003661">
    <property type="entry name" value="HisK_dim/P_dom"/>
</dbReference>
<dbReference type="SUPFAM" id="SSF55874">
    <property type="entry name" value="ATPase domain of HSP90 chaperone/DNA topoisomerase II/histidine kinase"/>
    <property type="match status" value="1"/>
</dbReference>
<dbReference type="SUPFAM" id="SSF47384">
    <property type="entry name" value="Homodimeric domain of signal transducing histidine kinase"/>
    <property type="match status" value="1"/>
</dbReference>
<dbReference type="NCBIfam" id="TIGR00229">
    <property type="entry name" value="sensory_box"/>
    <property type="match status" value="1"/>
</dbReference>
<evidence type="ECO:0000313" key="8">
    <source>
        <dbReference type="EMBL" id="GAA4470910.1"/>
    </source>
</evidence>
<dbReference type="InterPro" id="IPR003594">
    <property type="entry name" value="HATPase_dom"/>
</dbReference>
<name>A0ABP8NQU9_9BACT</name>
<dbReference type="InterPro" id="IPR000014">
    <property type="entry name" value="PAS"/>
</dbReference>
<keyword evidence="3" id="KW-0597">Phosphoprotein</keyword>
<comment type="catalytic activity">
    <reaction evidence="1">
        <text>ATP + protein L-histidine = ADP + protein N-phospho-L-histidine.</text>
        <dbReference type="EC" id="2.7.13.3"/>
    </reaction>
</comment>
<dbReference type="RefSeq" id="WP_345250303.1">
    <property type="nucleotide sequence ID" value="NZ_BAABHD010000084.1"/>
</dbReference>
<sequence length="573" mass="65190">MKLKAIAPYLFSFLLLIIVVFIDRYSFNAMQEYIAEVDHTREVITSLERLANHLKSAQLYSPSYAGTSRQNYYQLYKQEADSVSGELVQLQYLVRDDTAQTRRIASLARLTRKHLPVLMNRNIVEIIQTGEAWRLNDLFTIHSSINKAVDIENAQLSAQKKKLDQSTTISSYLTTIFSVLAIGIILIAFGKNLALSRRRRWLEGFLESVLNTSRNGVISCQAVRQKNQIVDFQILFANYATNDLLGAEPDLIIGKKLTELSPVWQDPEVFERFVSVVESGQPQQFESLYQRKGEPIWLYVVLGRLNDGLTATFHDITELKRYQEDLQLNIHQLSRSNENLQQFAYVASHDLQEPLRKIQSFSSIIVSRYQDQIDEEGKSLLTRLQYSAERMQRLVQDLLTYSRLTTQPLRVAPVSLSAVVSEVMSDLDMIIQEKQADVTVDVLPVVPGDAMQLRQLFQNLLSNALKFVAPGAPPIISIKVRLSVKPDDLPEHERNKFRSYVAIDVADNGIGFDLKYQERIFQLFQRLHGRSQYEGTGIGLAVCRKVVDNHHGHISISSKPGHGTTFTVYLPVS</sequence>
<evidence type="ECO:0000256" key="6">
    <source>
        <dbReference type="SAM" id="Phobius"/>
    </source>
</evidence>
<evidence type="ECO:0000259" key="7">
    <source>
        <dbReference type="PROSITE" id="PS50109"/>
    </source>
</evidence>
<dbReference type="Pfam" id="PF05227">
    <property type="entry name" value="CHASE3"/>
    <property type="match status" value="1"/>
</dbReference>
<keyword evidence="4" id="KW-0808">Transferase</keyword>
<dbReference type="PROSITE" id="PS50109">
    <property type="entry name" value="HIS_KIN"/>
    <property type="match status" value="1"/>
</dbReference>